<name>A0A3S9A3K8_9BACL</name>
<protein>
    <recommendedName>
        <fullName evidence="2">Ricin B lectin domain-containing protein</fullName>
    </recommendedName>
</protein>
<proteinExistence type="predicted"/>
<sequence>MKRKYRIILAVIALYGLVLGLFANESTAAVTWNSSTLQSVDDPSGSIYTYAPSVIVDGNTEHIYTCHNKNSGVVHDSIYYTKRVNGTVVETKEVLASGPNGAWDDFHLCDPSVVAGKYNYNGTQYNYAMFYLGNNDDCSCNNQIGVAFSNDLSANSWVKYPNPIVQHPTDGTWGLGQPSATSVDGNGRVLLFYTGEEPQASNDWGAWRRDVNLNNMSSPSIGAPLKLTTSGLNGTDGNADYLNNFDVAYDGTRDRFYIIREMHPYPTSDPNYIGDSLEVASIPATNIWSGGGSWQREAVISPTLTGFARNHNGGIARNAFGGLPSSTSLEAVFTDACANCGNSLWSYDLWSITGTLTDGASGGGGSSIESGKTYALYNRKTSNVLDCYTSTNGSQCYTWDWTNVVNQKWIITDVGGGYYKIINSYNNKALDNYDQANASSVYVWDYVSGIDQQWQIVPTSDSYFKLINRKTGKALDAYNDVNGDPTYAWDYVNGLDQQWQLVKLN</sequence>
<dbReference type="PROSITE" id="PS50231">
    <property type="entry name" value="RICIN_B_LECTIN"/>
    <property type="match status" value="1"/>
</dbReference>
<feature type="chain" id="PRO_5019121917" description="Ricin B lectin domain-containing protein" evidence="1">
    <location>
        <begin position="29"/>
        <end position="505"/>
    </location>
</feature>
<gene>
    <name evidence="3" type="ORF">EJC50_12100</name>
</gene>
<evidence type="ECO:0000259" key="2">
    <source>
        <dbReference type="SMART" id="SM00458"/>
    </source>
</evidence>
<feature type="domain" description="Ricin B lectin" evidence="2">
    <location>
        <begin position="371"/>
        <end position="502"/>
    </location>
</feature>
<dbReference type="Proteomes" id="UP000272528">
    <property type="component" value="Chromosome"/>
</dbReference>
<reference evidence="4" key="1">
    <citation type="submission" date="2018-12" db="EMBL/GenBank/DDBJ databases">
        <title>Genome sequence of Peanibacillus sp.</title>
        <authorList>
            <person name="Subramani G."/>
            <person name="Srinivasan S."/>
            <person name="Kim M.K."/>
        </authorList>
    </citation>
    <scope>NUCLEOTIDE SEQUENCE [LARGE SCALE GENOMIC DNA]</scope>
    <source>
        <strain evidence="4">18JY67-1</strain>
    </source>
</reference>
<evidence type="ECO:0000313" key="4">
    <source>
        <dbReference type="Proteomes" id="UP000272528"/>
    </source>
</evidence>
<evidence type="ECO:0000313" key="3">
    <source>
        <dbReference type="EMBL" id="AZN40303.1"/>
    </source>
</evidence>
<organism evidence="3 4">
    <name type="scientific">Paenibacillus albus</name>
    <dbReference type="NCBI Taxonomy" id="2495582"/>
    <lineage>
        <taxon>Bacteria</taxon>
        <taxon>Bacillati</taxon>
        <taxon>Bacillota</taxon>
        <taxon>Bacilli</taxon>
        <taxon>Bacillales</taxon>
        <taxon>Paenibacillaceae</taxon>
        <taxon>Paenibacillus</taxon>
    </lineage>
</organism>
<dbReference type="SUPFAM" id="SSF50370">
    <property type="entry name" value="Ricin B-like lectins"/>
    <property type="match status" value="1"/>
</dbReference>
<accession>A0A3S9A3K8</accession>
<dbReference type="SMART" id="SM00458">
    <property type="entry name" value="RICIN"/>
    <property type="match status" value="1"/>
</dbReference>
<dbReference type="SUPFAM" id="SSF75005">
    <property type="entry name" value="Arabinanase/levansucrase/invertase"/>
    <property type="match status" value="1"/>
</dbReference>
<keyword evidence="1" id="KW-0732">Signal</keyword>
<dbReference type="InterPro" id="IPR035992">
    <property type="entry name" value="Ricin_B-like_lectins"/>
</dbReference>
<dbReference type="Pfam" id="PF14200">
    <property type="entry name" value="RicinB_lectin_2"/>
    <property type="match status" value="2"/>
</dbReference>
<dbReference type="InterPro" id="IPR000772">
    <property type="entry name" value="Ricin_B_lectin"/>
</dbReference>
<dbReference type="EMBL" id="CP034437">
    <property type="protein sequence ID" value="AZN40303.1"/>
    <property type="molecule type" value="Genomic_DNA"/>
</dbReference>
<dbReference type="InterPro" id="IPR023296">
    <property type="entry name" value="Glyco_hydro_beta-prop_sf"/>
</dbReference>
<dbReference type="RefSeq" id="WP_126015534.1">
    <property type="nucleotide sequence ID" value="NZ_CP034437.1"/>
</dbReference>
<dbReference type="Gene3D" id="2.80.10.50">
    <property type="match status" value="1"/>
</dbReference>
<dbReference type="CDD" id="cd00161">
    <property type="entry name" value="beta-trefoil_Ricin-like"/>
    <property type="match status" value="1"/>
</dbReference>
<feature type="signal peptide" evidence="1">
    <location>
        <begin position="1"/>
        <end position="28"/>
    </location>
</feature>
<dbReference type="AlphaFoldDB" id="A0A3S9A3K8"/>
<keyword evidence="4" id="KW-1185">Reference proteome</keyword>
<dbReference type="KEGG" id="palb:EJC50_12100"/>
<dbReference type="OrthoDB" id="9794572at2"/>
<evidence type="ECO:0000256" key="1">
    <source>
        <dbReference type="SAM" id="SignalP"/>
    </source>
</evidence>